<protein>
    <submittedName>
        <fullName evidence="1">Uncharacterized protein</fullName>
    </submittedName>
</protein>
<dbReference type="Proteomes" id="UP000031561">
    <property type="component" value="Unassembled WGS sequence"/>
</dbReference>
<organism evidence="1 2">
    <name type="scientific">Lyngbya confervoides BDU141951</name>
    <dbReference type="NCBI Taxonomy" id="1574623"/>
    <lineage>
        <taxon>Bacteria</taxon>
        <taxon>Bacillati</taxon>
        <taxon>Cyanobacteriota</taxon>
        <taxon>Cyanophyceae</taxon>
        <taxon>Oscillatoriophycideae</taxon>
        <taxon>Oscillatoriales</taxon>
        <taxon>Microcoleaceae</taxon>
        <taxon>Lyngbya</taxon>
    </lineage>
</organism>
<accession>A0ABD4T1G6</accession>
<dbReference type="RefSeq" id="WP_166280970.1">
    <property type="nucleotide sequence ID" value="NZ_JTHE03000037.1"/>
</dbReference>
<sequence length="135" mass="15384">MFNVSTCLRCPALPLGVSVGLMLIHGPMAMAQIFPSQVVTFTVGGHGTAETSRVRRERSVERPFSFSLSTDNQQIQERRRAEEDGLQIQEESNFSYESYSFIQEKGKQVETKVQRTYDTYSYSEFSVNQSFSVDY</sequence>
<proteinExistence type="predicted"/>
<reference evidence="1 2" key="1">
    <citation type="journal article" date="2015" name="Genome Announc.">
        <title>Draft Genome Sequence of Filamentous Marine Cyanobacterium Lyngbya confervoides Strain BDU141951.</title>
        <authorList>
            <person name="Chandrababunaidu M.M."/>
            <person name="Sen D."/>
            <person name="Tripathy S."/>
        </authorList>
    </citation>
    <scope>NUCLEOTIDE SEQUENCE [LARGE SCALE GENOMIC DNA]</scope>
    <source>
        <strain evidence="1 2">BDU141951</strain>
    </source>
</reference>
<evidence type="ECO:0000313" key="1">
    <source>
        <dbReference type="EMBL" id="MCM1982328.1"/>
    </source>
</evidence>
<gene>
    <name evidence="1" type="ORF">QQ91_0005735</name>
</gene>
<dbReference type="EMBL" id="JTHE03000037">
    <property type="protein sequence ID" value="MCM1982328.1"/>
    <property type="molecule type" value="Genomic_DNA"/>
</dbReference>
<evidence type="ECO:0000313" key="2">
    <source>
        <dbReference type="Proteomes" id="UP000031561"/>
    </source>
</evidence>
<keyword evidence="2" id="KW-1185">Reference proteome</keyword>
<comment type="caution">
    <text evidence="1">The sequence shown here is derived from an EMBL/GenBank/DDBJ whole genome shotgun (WGS) entry which is preliminary data.</text>
</comment>
<dbReference type="AlphaFoldDB" id="A0ABD4T1G6"/>
<name>A0ABD4T1G6_9CYAN</name>